<dbReference type="Gene3D" id="3.90.1720.10">
    <property type="entry name" value="endopeptidase domain like (from Nostoc punctiforme)"/>
    <property type="match status" value="1"/>
</dbReference>
<dbReference type="OrthoDB" id="202825at2759"/>
<reference evidence="6" key="1">
    <citation type="submission" date="2020-04" db="EMBL/GenBank/DDBJ databases">
        <authorList>
            <person name="Alioto T."/>
            <person name="Alioto T."/>
            <person name="Gomez Garrido J."/>
        </authorList>
    </citation>
    <scope>NUCLEOTIDE SEQUENCE</scope>
    <source>
        <strain evidence="6">A484AB</strain>
    </source>
</reference>
<gene>
    <name evidence="6" type="ORF">PACLA_8A003837</name>
</gene>
<feature type="compositionally biased region" description="Basic and acidic residues" evidence="5">
    <location>
        <begin position="283"/>
        <end position="310"/>
    </location>
</feature>
<dbReference type="GO" id="GO:0046872">
    <property type="term" value="F:metal ion binding"/>
    <property type="evidence" value="ECO:0007669"/>
    <property type="project" value="InterPro"/>
</dbReference>
<dbReference type="GO" id="GO:0006508">
    <property type="term" value="P:proteolysis"/>
    <property type="evidence" value="ECO:0007669"/>
    <property type="project" value="UniProtKB-KW"/>
</dbReference>
<dbReference type="PROSITE" id="PS51935">
    <property type="entry name" value="NLPC_P60"/>
    <property type="match status" value="1"/>
</dbReference>
<keyword evidence="7" id="KW-1185">Reference proteome</keyword>
<dbReference type="SUPFAM" id="SSF54001">
    <property type="entry name" value="Cysteine proteinases"/>
    <property type="match status" value="1"/>
</dbReference>
<dbReference type="PANTHER" id="PTHR47664:SF1">
    <property type="entry name" value="CHROMOSOME UNDETERMINED SCAFFOLD_14, WHOLE GENOME SHOTGUN SEQUENCE"/>
    <property type="match status" value="1"/>
</dbReference>
<organism evidence="6 7">
    <name type="scientific">Paramuricea clavata</name>
    <name type="common">Red gorgonian</name>
    <name type="synonym">Violescent sea-whip</name>
    <dbReference type="NCBI Taxonomy" id="317549"/>
    <lineage>
        <taxon>Eukaryota</taxon>
        <taxon>Metazoa</taxon>
        <taxon>Cnidaria</taxon>
        <taxon>Anthozoa</taxon>
        <taxon>Octocorallia</taxon>
        <taxon>Malacalcyonacea</taxon>
        <taxon>Plexauridae</taxon>
        <taxon>Paramuricea</taxon>
    </lineage>
</organism>
<evidence type="ECO:0000256" key="5">
    <source>
        <dbReference type="SAM" id="MobiDB-lite"/>
    </source>
</evidence>
<evidence type="ECO:0000313" key="6">
    <source>
        <dbReference type="EMBL" id="CAB3977004.1"/>
    </source>
</evidence>
<dbReference type="Proteomes" id="UP001152795">
    <property type="component" value="Unassembled WGS sequence"/>
</dbReference>
<name>A0A6S7FCK9_PARCT</name>
<evidence type="ECO:0000256" key="2">
    <source>
        <dbReference type="ARBA" id="ARBA00022670"/>
    </source>
</evidence>
<feature type="region of interest" description="Disordered" evidence="5">
    <location>
        <begin position="479"/>
        <end position="534"/>
    </location>
</feature>
<dbReference type="Gene3D" id="3.30.470.20">
    <property type="entry name" value="ATP-grasp fold, B domain"/>
    <property type="match status" value="1"/>
</dbReference>
<dbReference type="EMBL" id="CACRXK020000025">
    <property type="protein sequence ID" value="CAB3977004.1"/>
    <property type="molecule type" value="Genomic_DNA"/>
</dbReference>
<dbReference type="PANTHER" id="PTHR47664">
    <property type="entry name" value="NLPC_P60 DOMAIN-CONTAINING PROTEIN"/>
    <property type="match status" value="1"/>
</dbReference>
<protein>
    <submittedName>
        <fullName evidence="6">Polyglycylase TTLL10</fullName>
    </submittedName>
</protein>
<keyword evidence="3" id="KW-0378">Hydrolase</keyword>
<dbReference type="GO" id="GO:0005524">
    <property type="term" value="F:ATP binding"/>
    <property type="evidence" value="ECO:0007669"/>
    <property type="project" value="UniProtKB-UniRule"/>
</dbReference>
<dbReference type="Pfam" id="PF03133">
    <property type="entry name" value="TTL"/>
    <property type="match status" value="1"/>
</dbReference>
<feature type="region of interest" description="Disordered" evidence="5">
    <location>
        <begin position="270"/>
        <end position="310"/>
    </location>
</feature>
<dbReference type="InterPro" id="IPR038765">
    <property type="entry name" value="Papain-like_cys_pep_sf"/>
</dbReference>
<dbReference type="GO" id="GO:0008234">
    <property type="term" value="F:cysteine-type peptidase activity"/>
    <property type="evidence" value="ECO:0007669"/>
    <property type="project" value="UniProtKB-KW"/>
</dbReference>
<dbReference type="InterPro" id="IPR004344">
    <property type="entry name" value="TTL/TTLL_fam"/>
</dbReference>
<proteinExistence type="inferred from homology"/>
<dbReference type="AlphaFoldDB" id="A0A6S7FCK9"/>
<dbReference type="InterPro" id="IPR011761">
    <property type="entry name" value="ATP-grasp"/>
</dbReference>
<dbReference type="PROSITE" id="PS51221">
    <property type="entry name" value="TTL"/>
    <property type="match status" value="1"/>
</dbReference>
<evidence type="ECO:0000313" key="7">
    <source>
        <dbReference type="Proteomes" id="UP001152795"/>
    </source>
</evidence>
<sequence length="923" mass="106283">MVVNEGVGFCELQNTIDLSGHGKCLENLSEVNTEQKSVCETTEGRGEDTVETLQSAFLKFKRNRQNKLQQLALIEKKFKQNRSEEQINKLREKFVEQAKTYLGVPYARRYHEPGSPEYDSPLFLDCCGLVRKVLRDLKEDFGFCIGPWNQAYMFDTLPNTIEDIKDMRPGDLVFVSGTFYNPKKRKQKHNMVHIEIWAGDGEKTIGARWQKEKVQIHESYQYVSKSYYNMVYHFKSIDTWLNGLCKSFCSQHLWESSSYIPGKKSIFSMPQADEPADDFGEEQFTKETEKSHETDTQEQKNKEEQKSEEDIIDCKAKPYEEEEVTKDMFILDGKGLKSYEKRFSQNAINNEGNAVYVGLVAQKETKVYYKEEDILTCKCEASYLVDKEVTENFYTLEQNEAKAQETIGSTQKVICNEVEDCFGSMTFENACFCEWCLTHADVVTLEDEELKHFDDEVGNTSDGVPLDDTLDEVVQVASRPNTGGAGAGSPRKQRLPTQAVNRGGKGGSRRRANGNDDQTNNPREPSKPFCGPSPSLTRLHQKTPTFFIGGHNGAKMVEATLSSLGWKRIYDQNDTTFFLKWVECKRNLDFANFREGEQLVNHIPNGNLLTTKIGLLTSLQEFDRVSNKVPSSSRRGIQMKEFVPETFKLQNQTEIDNFIHRIYQDGEMWICKPTGMNQGKGIFLIRSREELLEKLGPKATSQGRQRCFPSPGRVVQRYILNPFLLNGYKADIRTYMLIAGTSPYMVFYHPGYVRLSLVPYSLSQEEVHAHLTNQYIQKKHPLYEQVKEETVWSLEQLQEYINKTSNNTLPPDWVFTNFTKRMQEIMLHCFQSVRYKLNRKLGYFDLLGFDFMLDENLNVWLIEINVNPALHTNCKILSGVIPELVDTTLKLVLEVFEKSKKKEKIIPLENLGKFQLIFSDEKK</sequence>
<dbReference type="SUPFAM" id="SSF56059">
    <property type="entry name" value="Glutathione synthetase ATP-binding domain-like"/>
    <property type="match status" value="1"/>
</dbReference>
<evidence type="ECO:0000256" key="4">
    <source>
        <dbReference type="ARBA" id="ARBA00022807"/>
    </source>
</evidence>
<comment type="similarity">
    <text evidence="1">Belongs to the peptidase C40 family.</text>
</comment>
<evidence type="ECO:0000256" key="1">
    <source>
        <dbReference type="ARBA" id="ARBA00007074"/>
    </source>
</evidence>
<evidence type="ECO:0000256" key="3">
    <source>
        <dbReference type="ARBA" id="ARBA00022801"/>
    </source>
</evidence>
<dbReference type="PROSITE" id="PS50975">
    <property type="entry name" value="ATP_GRASP"/>
    <property type="match status" value="1"/>
</dbReference>
<comment type="caution">
    <text evidence="6">The sequence shown here is derived from an EMBL/GenBank/DDBJ whole genome shotgun (WGS) entry which is preliminary data.</text>
</comment>
<keyword evidence="4" id="KW-0788">Thiol protease</keyword>
<dbReference type="InterPro" id="IPR000064">
    <property type="entry name" value="NLP_P60_dom"/>
</dbReference>
<keyword evidence="2" id="KW-0645">Protease</keyword>
<accession>A0A6S7FCK9</accession>